<evidence type="ECO:0000313" key="1">
    <source>
        <dbReference type="EMBL" id="MBB4079162.1"/>
    </source>
</evidence>
<dbReference type="AlphaFoldDB" id="A0A840E618"/>
<dbReference type="RefSeq" id="WP_183495422.1">
    <property type="nucleotide sequence ID" value="NZ_JACIFF010000004.1"/>
</dbReference>
<dbReference type="PANTHER" id="PTHR41729">
    <property type="entry name" value="GLUTAMYL-TRNA SYNTHETASE"/>
    <property type="match status" value="1"/>
</dbReference>
<name>A0A840E618_9BACT</name>
<evidence type="ECO:0008006" key="3">
    <source>
        <dbReference type="Google" id="ProtNLM"/>
    </source>
</evidence>
<proteinExistence type="predicted"/>
<keyword evidence="2" id="KW-1185">Reference proteome</keyword>
<sequence>MPAPDQQKQLAAAFATLDAANAADPRHVATGGDEVPYELLYARRMTEELDRFSPDAPLPLRLAARAQHLERWRSPREDYPMDRTGYLRWREDLKKFHAERARELLSAVGYTDEVLDRVAFLLQKKRLKRDEDTQTLEDVICIVFLKYYAAEFAAEHPREKVVDILHKTLRKMSERGKEAALASDLPPAVRAMVGEAMEIS</sequence>
<dbReference type="EMBL" id="JACIFF010000004">
    <property type="protein sequence ID" value="MBB4079162.1"/>
    <property type="molecule type" value="Genomic_DNA"/>
</dbReference>
<protein>
    <recommendedName>
        <fullName evidence="3">DUF4202 domain-containing protein</fullName>
    </recommendedName>
</protein>
<comment type="caution">
    <text evidence="1">The sequence shown here is derived from an EMBL/GenBank/DDBJ whole genome shotgun (WGS) entry which is preliminary data.</text>
</comment>
<evidence type="ECO:0000313" key="2">
    <source>
        <dbReference type="Proteomes" id="UP000576209"/>
    </source>
</evidence>
<dbReference type="Proteomes" id="UP000576209">
    <property type="component" value="Unassembled WGS sequence"/>
</dbReference>
<reference evidence="1 2" key="1">
    <citation type="submission" date="2020-08" db="EMBL/GenBank/DDBJ databases">
        <title>Genomic Encyclopedia of Type Strains, Phase IV (KMG-IV): sequencing the most valuable type-strain genomes for metagenomic binning, comparative biology and taxonomic classification.</title>
        <authorList>
            <person name="Goeker M."/>
        </authorList>
    </citation>
    <scope>NUCLEOTIDE SEQUENCE [LARGE SCALE GENOMIC DNA]</scope>
    <source>
        <strain evidence="1 2">DSM 105137</strain>
    </source>
</reference>
<dbReference type="Pfam" id="PF13875">
    <property type="entry name" value="DUF4202"/>
    <property type="match status" value="1"/>
</dbReference>
<accession>A0A840E618</accession>
<dbReference type="InterPro" id="IPR025255">
    <property type="entry name" value="DUF4202"/>
</dbReference>
<organism evidence="1 2">
    <name type="scientific">Neolewinella aquimaris</name>
    <dbReference type="NCBI Taxonomy" id="1835722"/>
    <lineage>
        <taxon>Bacteria</taxon>
        <taxon>Pseudomonadati</taxon>
        <taxon>Bacteroidota</taxon>
        <taxon>Saprospiria</taxon>
        <taxon>Saprospirales</taxon>
        <taxon>Lewinellaceae</taxon>
        <taxon>Neolewinella</taxon>
    </lineage>
</organism>
<dbReference type="PANTHER" id="PTHR41729:SF1">
    <property type="entry name" value="GLUTAMYL-TRNA SYNTHETASE"/>
    <property type="match status" value="1"/>
</dbReference>
<gene>
    <name evidence="1" type="ORF">GGR28_001782</name>
</gene>